<gene>
    <name evidence="10" type="primary">ispE</name>
    <name evidence="13" type="ORF">FHS82_000593</name>
</gene>
<evidence type="ECO:0000313" key="13">
    <source>
        <dbReference type="EMBL" id="NIJ56780.1"/>
    </source>
</evidence>
<dbReference type="HAMAP" id="MF_00061">
    <property type="entry name" value="IspE"/>
    <property type="match status" value="1"/>
</dbReference>
<dbReference type="PANTHER" id="PTHR43527">
    <property type="entry name" value="4-DIPHOSPHOCYTIDYL-2-C-METHYL-D-ERYTHRITOL KINASE, CHLOROPLASTIC"/>
    <property type="match status" value="1"/>
</dbReference>
<dbReference type="Gene3D" id="3.30.230.10">
    <property type="match status" value="1"/>
</dbReference>
<dbReference type="SUPFAM" id="SSF55060">
    <property type="entry name" value="GHMP Kinase, C-terminal domain"/>
    <property type="match status" value="1"/>
</dbReference>
<evidence type="ECO:0000259" key="11">
    <source>
        <dbReference type="Pfam" id="PF00288"/>
    </source>
</evidence>
<evidence type="ECO:0000256" key="10">
    <source>
        <dbReference type="HAMAP-Rule" id="MF_00061"/>
    </source>
</evidence>
<evidence type="ECO:0000256" key="8">
    <source>
        <dbReference type="ARBA" id="ARBA00023229"/>
    </source>
</evidence>
<comment type="function">
    <text evidence="10">Catalyzes the phosphorylation of the position 2 hydroxy group of 4-diphosphocytidyl-2C-methyl-D-erythritol.</text>
</comment>
<keyword evidence="6 10" id="KW-0418">Kinase</keyword>
<proteinExistence type="inferred from homology"/>
<evidence type="ECO:0000256" key="2">
    <source>
        <dbReference type="ARBA" id="ARBA00012052"/>
    </source>
</evidence>
<comment type="similarity">
    <text evidence="1 10">Belongs to the GHMP kinase family. IspE subfamily.</text>
</comment>
<feature type="domain" description="GHMP kinase N-terminal" evidence="11">
    <location>
        <begin position="80"/>
        <end position="155"/>
    </location>
</feature>
<keyword evidence="7 10" id="KW-0067">ATP-binding</keyword>
<feature type="binding site" evidence="10">
    <location>
        <begin position="108"/>
        <end position="118"/>
    </location>
    <ligand>
        <name>ATP</name>
        <dbReference type="ChEBI" id="CHEBI:30616"/>
    </ligand>
</feature>
<dbReference type="EC" id="2.7.1.148" evidence="2 10"/>
<evidence type="ECO:0000256" key="1">
    <source>
        <dbReference type="ARBA" id="ARBA00009684"/>
    </source>
</evidence>
<keyword evidence="8 10" id="KW-0414">Isoprene biosynthesis</keyword>
<dbReference type="NCBIfam" id="TIGR00154">
    <property type="entry name" value="ispE"/>
    <property type="match status" value="1"/>
</dbReference>
<evidence type="ECO:0000256" key="9">
    <source>
        <dbReference type="ARBA" id="ARBA00032554"/>
    </source>
</evidence>
<organism evidence="13 14">
    <name type="scientific">Pseudochelatococcus lubricantis</name>
    <dbReference type="NCBI Taxonomy" id="1538102"/>
    <lineage>
        <taxon>Bacteria</taxon>
        <taxon>Pseudomonadati</taxon>
        <taxon>Pseudomonadota</taxon>
        <taxon>Alphaproteobacteria</taxon>
        <taxon>Hyphomicrobiales</taxon>
        <taxon>Chelatococcaceae</taxon>
        <taxon>Pseudochelatococcus</taxon>
    </lineage>
</organism>
<dbReference type="Pfam" id="PF08544">
    <property type="entry name" value="GHMP_kinases_C"/>
    <property type="match status" value="1"/>
</dbReference>
<keyword evidence="5 10" id="KW-0547">Nucleotide-binding</keyword>
<evidence type="ECO:0000256" key="7">
    <source>
        <dbReference type="ARBA" id="ARBA00022840"/>
    </source>
</evidence>
<dbReference type="InterPro" id="IPR004424">
    <property type="entry name" value="IspE"/>
</dbReference>
<dbReference type="InterPro" id="IPR014721">
    <property type="entry name" value="Ribsml_uS5_D2-typ_fold_subgr"/>
</dbReference>
<keyword evidence="14" id="KW-1185">Reference proteome</keyword>
<name>A0ABX0UY04_9HYPH</name>
<dbReference type="InterPro" id="IPR020568">
    <property type="entry name" value="Ribosomal_Su5_D2-typ_SF"/>
</dbReference>
<dbReference type="InterPro" id="IPR036554">
    <property type="entry name" value="GHMP_kinase_C_sf"/>
</dbReference>
<dbReference type="NCBIfam" id="NF011202">
    <property type="entry name" value="PRK14608.1"/>
    <property type="match status" value="1"/>
</dbReference>
<comment type="caution">
    <text evidence="13">The sequence shown here is derived from an EMBL/GenBank/DDBJ whole genome shotgun (WGS) entry which is preliminary data.</text>
</comment>
<dbReference type="PANTHER" id="PTHR43527:SF2">
    <property type="entry name" value="4-DIPHOSPHOCYTIDYL-2-C-METHYL-D-ERYTHRITOL KINASE, CHLOROPLASTIC"/>
    <property type="match status" value="1"/>
</dbReference>
<evidence type="ECO:0000256" key="6">
    <source>
        <dbReference type="ARBA" id="ARBA00022777"/>
    </source>
</evidence>
<evidence type="ECO:0000313" key="14">
    <source>
        <dbReference type="Proteomes" id="UP001429580"/>
    </source>
</evidence>
<dbReference type="Pfam" id="PF00288">
    <property type="entry name" value="GHMP_kinases_N"/>
    <property type="match status" value="1"/>
</dbReference>
<dbReference type="Proteomes" id="UP001429580">
    <property type="component" value="Unassembled WGS sequence"/>
</dbReference>
<feature type="domain" description="GHMP kinase C-terminal" evidence="12">
    <location>
        <begin position="231"/>
        <end position="289"/>
    </location>
</feature>
<dbReference type="EMBL" id="JAASQI010000001">
    <property type="protein sequence ID" value="NIJ56780.1"/>
    <property type="molecule type" value="Genomic_DNA"/>
</dbReference>
<dbReference type="GO" id="GO:0050515">
    <property type="term" value="F:4-(cytidine 5'-diphospho)-2-C-methyl-D-erythritol kinase activity"/>
    <property type="evidence" value="ECO:0007669"/>
    <property type="project" value="UniProtKB-EC"/>
</dbReference>
<evidence type="ECO:0000256" key="4">
    <source>
        <dbReference type="ARBA" id="ARBA00022679"/>
    </source>
</evidence>
<dbReference type="PIRSF" id="PIRSF010376">
    <property type="entry name" value="IspE"/>
    <property type="match status" value="1"/>
</dbReference>
<feature type="active site" evidence="10">
    <location>
        <position position="150"/>
    </location>
</feature>
<evidence type="ECO:0000256" key="5">
    <source>
        <dbReference type="ARBA" id="ARBA00022741"/>
    </source>
</evidence>
<reference evidence="13 14" key="1">
    <citation type="submission" date="2020-03" db="EMBL/GenBank/DDBJ databases">
        <title>Genomic Encyclopedia of Type Strains, Phase IV (KMG-IV): sequencing the most valuable type-strain genomes for metagenomic binning, comparative biology and taxonomic classification.</title>
        <authorList>
            <person name="Goeker M."/>
        </authorList>
    </citation>
    <scope>NUCLEOTIDE SEQUENCE [LARGE SCALE GENOMIC DNA]</scope>
    <source>
        <strain evidence="13 14">DSM 103870</strain>
    </source>
</reference>
<evidence type="ECO:0000256" key="3">
    <source>
        <dbReference type="ARBA" id="ARBA00017473"/>
    </source>
</evidence>
<dbReference type="InterPro" id="IPR013750">
    <property type="entry name" value="GHMP_kinase_C_dom"/>
</dbReference>
<evidence type="ECO:0000259" key="12">
    <source>
        <dbReference type="Pfam" id="PF08544"/>
    </source>
</evidence>
<comment type="pathway">
    <text evidence="10">Isoprenoid biosynthesis; isopentenyl diphosphate biosynthesis via DXP pathway; isopentenyl diphosphate from 1-deoxy-D-xylulose 5-phosphate: step 3/6.</text>
</comment>
<accession>A0ABX0UY04</accession>
<comment type="catalytic activity">
    <reaction evidence="10">
        <text>4-CDP-2-C-methyl-D-erythritol + ATP = 4-CDP-2-C-methyl-D-erythritol 2-phosphate + ADP + H(+)</text>
        <dbReference type="Rhea" id="RHEA:18437"/>
        <dbReference type="ChEBI" id="CHEBI:15378"/>
        <dbReference type="ChEBI" id="CHEBI:30616"/>
        <dbReference type="ChEBI" id="CHEBI:57823"/>
        <dbReference type="ChEBI" id="CHEBI:57919"/>
        <dbReference type="ChEBI" id="CHEBI:456216"/>
        <dbReference type="EC" id="2.7.1.148"/>
    </reaction>
</comment>
<keyword evidence="4 10" id="KW-0808">Transferase</keyword>
<protein>
    <recommendedName>
        <fullName evidence="3 10">4-diphosphocytidyl-2-C-methyl-D-erythritol kinase</fullName>
        <shortName evidence="10">CMK</shortName>
        <ecNumber evidence="2 10">2.7.1.148</ecNumber>
    </recommendedName>
    <alternativeName>
        <fullName evidence="9 10">4-(cytidine-5'-diphospho)-2-C-methyl-D-erythritol kinase</fullName>
    </alternativeName>
</protein>
<dbReference type="SUPFAM" id="SSF54211">
    <property type="entry name" value="Ribosomal protein S5 domain 2-like"/>
    <property type="match status" value="1"/>
</dbReference>
<dbReference type="Gene3D" id="3.30.70.890">
    <property type="entry name" value="GHMP kinase, C-terminal domain"/>
    <property type="match status" value="1"/>
</dbReference>
<sequence>MNGLQAGGRWMAGGALVARAPAKVNLSLHILGRRADGFHALDSLVAFAGFGDRLRLTPGDALSLSVEGPTAQASGDVADNLVLMAARALQQRCSALRAGAFRLTKRLPVAAGVGGGSSDAAAALRLLAELNGIPADDSRLLEAARASGSDVPVCLDPRARRMAGTGEIVGPPLHLPALPAVLVNPGVAVSTPAVFRALGLAPGEDAASGAHPLVSAAPTPEALWSLLRETRNDLESPALRIAPVIADVLAALRARPGCRLARMSGSGATVFGLFDTRSRAALASRELQRLHPAWWVRATVLR</sequence>
<feature type="active site" evidence="10">
    <location>
        <position position="23"/>
    </location>
</feature>
<dbReference type="InterPro" id="IPR006204">
    <property type="entry name" value="GHMP_kinase_N_dom"/>
</dbReference>